<sequence length="111" mass="11617">MAKTLIKNKLGAKTSSFNLPCDDTVASGFCASFLDGEYVGYAETSKTGTDTPTSYNLVNVVISNTAGLKAYLSMAVKSGKSEDDIYAVLAGLTFNGVKADNISIISMRSVA</sequence>
<dbReference type="EMBL" id="CP021416">
    <property type="protein sequence ID" value="ARU48307.1"/>
    <property type="molecule type" value="Genomic_DNA"/>
</dbReference>
<organism evidence="1 2">
    <name type="scientific">Sulfurospirillum diekertiae</name>
    <dbReference type="NCBI Taxonomy" id="1854492"/>
    <lineage>
        <taxon>Bacteria</taxon>
        <taxon>Pseudomonadati</taxon>
        <taxon>Campylobacterota</taxon>
        <taxon>Epsilonproteobacteria</taxon>
        <taxon>Campylobacterales</taxon>
        <taxon>Sulfurospirillaceae</taxon>
        <taxon>Sulfurospirillum</taxon>
    </lineage>
</organism>
<evidence type="ECO:0000313" key="2">
    <source>
        <dbReference type="Proteomes" id="UP000196005"/>
    </source>
</evidence>
<accession>A0A1Y0HJL9</accession>
<keyword evidence="2" id="KW-1185">Reference proteome</keyword>
<dbReference type="KEGG" id="suls:Sdiek1_1141"/>
<dbReference type="AlphaFoldDB" id="A0A1Y0HJL9"/>
<proteinExistence type="predicted"/>
<name>A0A1Y0HJL9_9BACT</name>
<gene>
    <name evidence="1" type="ORF">Sdiek1_1141</name>
</gene>
<dbReference type="OrthoDB" id="5362175at2"/>
<protein>
    <submittedName>
        <fullName evidence="1">Uncharacterized protein</fullName>
    </submittedName>
</protein>
<dbReference type="RefSeq" id="WP_087438286.1">
    <property type="nucleotide sequence ID" value="NZ_CP021416.1"/>
</dbReference>
<evidence type="ECO:0000313" key="1">
    <source>
        <dbReference type="EMBL" id="ARU48307.1"/>
    </source>
</evidence>
<reference evidence="2" key="1">
    <citation type="submission" date="2017-05" db="EMBL/GenBank/DDBJ databases">
        <title>Dechlorination kinetics govern the competition between two new strains of the genus Sulfurospirillum.</title>
        <authorList>
            <person name="Buttet G.F."/>
            <person name="Murray A.M."/>
            <person name="Goris T."/>
            <person name="Burion M."/>
            <person name="Lin B."/>
            <person name="Rolle M."/>
            <person name="Maillard J."/>
        </authorList>
    </citation>
    <scope>NUCLEOTIDE SEQUENCE [LARGE SCALE GENOMIC DNA]</scope>
    <source>
        <strain evidence="2">SL2-1</strain>
    </source>
</reference>
<dbReference type="Proteomes" id="UP000196005">
    <property type="component" value="Chromosome"/>
</dbReference>